<evidence type="ECO:0000313" key="2">
    <source>
        <dbReference type="EMBL" id="OSX71939.1"/>
    </source>
</evidence>
<feature type="compositionally biased region" description="Low complexity" evidence="1">
    <location>
        <begin position="188"/>
        <end position="214"/>
    </location>
</feature>
<evidence type="ECO:0000256" key="1">
    <source>
        <dbReference type="SAM" id="MobiDB-lite"/>
    </source>
</evidence>
<sequence length="845" mass="89816">MAAAVVAGWWPPRRAVARRRPVGGGGAGAPAALPPPCGAAARACRGRRRGEAGAGGTAAGGCAPRGGGRTAVKHKIQTACGLRLDVAHPRVGYSCEASPACDGLVTAGAGTSYRCSRPSPSWRIKMHGERTTRDTHHTQKKKKGDKHTRWGSPRPWVAAQTATPFVADVRPGHPPPPVRGLRADRPLASRPGRGAAAARPPVPAAAAGTEAAAARGRLPPAKGTGTGTERRPMERLRGPSAFPPRPSAGVAPQPPSGTPPSTPSQPLDGPRPRSSPPPSPLPDGTPSAVGGTPSPPPDTERLGKLPTSVPDAQLLRLADPLIVLPASRARLRSACLTSSGRLVALEDALDARADGRARHVDEHRRRAGGGFQLLIPVQDATDAAGHARGRHRDEDRRRTRGRVFGFEKPCRAEHRRGGGQRKAAGRGGAAASAATRAIKSARAAVMASWSDRQKAAAAGTAAHLQDGCGDDDGKTNAPHQSRIQGGVPDVGRRESHRGHPTTATARGPPYTRRLCRAARSPGAAHGDLPTRTPPPAVQPWPAERGFRPGPLADTERTQWPGIEHDNSQRTTHADGFSASPGQSKEHLSGVGSRGAVPIEERRRRRGCSEASRSISHTRQVRVRPRALRCAAEVRRRAPLTAGGNNPQTRTKPTAHGEPRKQVDSALATRGRLFPPLPSGSGQERGAGAPPRGRQEHQASADAGLDVSETPTALLRDVNPSRGWHEKAVQSYDIFFAGTRALHAVRRRPMRDRARVETDRQLPLRCPSNTRSDGSRWPIEQGARLELMGARWGFLPDCIEPHRAQSVELPDRKRVDGRYQSRVAHSTGTQDRCRTTCSFLAARQEN</sequence>
<accession>A0A1X6NTH8</accession>
<feature type="region of interest" description="Disordered" evidence="1">
    <location>
        <begin position="412"/>
        <end position="431"/>
    </location>
</feature>
<feature type="compositionally biased region" description="Basic and acidic residues" evidence="1">
    <location>
        <begin position="228"/>
        <end position="237"/>
    </location>
</feature>
<dbReference type="Proteomes" id="UP000218209">
    <property type="component" value="Unassembled WGS sequence"/>
</dbReference>
<dbReference type="EMBL" id="KV919097">
    <property type="protein sequence ID" value="OSX71939.1"/>
    <property type="molecule type" value="Genomic_DNA"/>
</dbReference>
<reference evidence="2 3" key="1">
    <citation type="submission" date="2017-03" db="EMBL/GenBank/DDBJ databases">
        <title>WGS assembly of Porphyra umbilicalis.</title>
        <authorList>
            <person name="Brawley S.H."/>
            <person name="Blouin N.A."/>
            <person name="Ficko-Blean E."/>
            <person name="Wheeler G.L."/>
            <person name="Lohr M."/>
            <person name="Goodson H.V."/>
            <person name="Jenkins J.W."/>
            <person name="Blaby-Haas C.E."/>
            <person name="Helliwell K.E."/>
            <person name="Chan C."/>
            <person name="Marriage T."/>
            <person name="Bhattacharya D."/>
            <person name="Klein A.S."/>
            <person name="Badis Y."/>
            <person name="Brodie J."/>
            <person name="Cao Y."/>
            <person name="Collen J."/>
            <person name="Dittami S.M."/>
            <person name="Gachon C.M."/>
            <person name="Green B.R."/>
            <person name="Karpowicz S."/>
            <person name="Kim J.W."/>
            <person name="Kudahl U."/>
            <person name="Lin S."/>
            <person name="Michel G."/>
            <person name="Mittag M."/>
            <person name="Olson B.J."/>
            <person name="Pangilinan J."/>
            <person name="Peng Y."/>
            <person name="Qiu H."/>
            <person name="Shu S."/>
            <person name="Singer J.T."/>
            <person name="Smith A.G."/>
            <person name="Sprecher B.N."/>
            <person name="Wagner V."/>
            <person name="Wang W."/>
            <person name="Wang Z.-Y."/>
            <person name="Yan J."/>
            <person name="Yarish C."/>
            <person name="Zoeuner-Riek S."/>
            <person name="Zhuang Y."/>
            <person name="Zou Y."/>
            <person name="Lindquist E.A."/>
            <person name="Grimwood J."/>
            <person name="Barry K."/>
            <person name="Rokhsar D.S."/>
            <person name="Schmutz J."/>
            <person name="Stiller J.W."/>
            <person name="Grossman A.R."/>
            <person name="Prochnik S.E."/>
        </authorList>
    </citation>
    <scope>NUCLEOTIDE SEQUENCE [LARGE SCALE GENOMIC DNA]</scope>
    <source>
        <strain evidence="2">4086291</strain>
    </source>
</reference>
<feature type="region of interest" description="Disordered" evidence="1">
    <location>
        <begin position="458"/>
        <end position="709"/>
    </location>
</feature>
<feature type="compositionally biased region" description="Basic and acidic residues" evidence="1">
    <location>
        <begin position="126"/>
        <end position="137"/>
    </location>
</feature>
<feature type="region of interest" description="Disordered" evidence="1">
    <location>
        <begin position="115"/>
        <end position="306"/>
    </location>
</feature>
<evidence type="ECO:0000313" key="3">
    <source>
        <dbReference type="Proteomes" id="UP000218209"/>
    </source>
</evidence>
<gene>
    <name evidence="2" type="ORF">BU14_0488s0001</name>
</gene>
<feature type="compositionally biased region" description="Pro residues" evidence="1">
    <location>
        <begin position="273"/>
        <end position="283"/>
    </location>
</feature>
<feature type="compositionally biased region" description="Polar residues" evidence="1">
    <location>
        <begin position="642"/>
        <end position="651"/>
    </location>
</feature>
<protein>
    <submittedName>
        <fullName evidence="2">Uncharacterized protein</fullName>
    </submittedName>
</protein>
<organism evidence="2 3">
    <name type="scientific">Porphyra umbilicalis</name>
    <name type="common">Purple laver</name>
    <name type="synonym">Red alga</name>
    <dbReference type="NCBI Taxonomy" id="2786"/>
    <lineage>
        <taxon>Eukaryota</taxon>
        <taxon>Rhodophyta</taxon>
        <taxon>Bangiophyceae</taxon>
        <taxon>Bangiales</taxon>
        <taxon>Bangiaceae</taxon>
        <taxon>Porphyra</taxon>
    </lineage>
</organism>
<dbReference type="AlphaFoldDB" id="A0A1X6NTH8"/>
<feature type="compositionally biased region" description="Pro residues" evidence="1">
    <location>
        <begin position="241"/>
        <end position="263"/>
    </location>
</feature>
<name>A0A1X6NTH8_PORUM</name>
<keyword evidence="3" id="KW-1185">Reference proteome</keyword>
<proteinExistence type="predicted"/>